<feature type="signal peptide" evidence="1">
    <location>
        <begin position="1"/>
        <end position="18"/>
    </location>
</feature>
<organism evidence="2 3">
    <name type="scientific">Tenacibaculum todarodis</name>
    <dbReference type="NCBI Taxonomy" id="1850252"/>
    <lineage>
        <taxon>Bacteria</taxon>
        <taxon>Pseudomonadati</taxon>
        <taxon>Bacteroidota</taxon>
        <taxon>Flavobacteriia</taxon>
        <taxon>Flavobacteriales</taxon>
        <taxon>Flavobacteriaceae</taxon>
        <taxon>Tenacibaculum</taxon>
    </lineage>
</organism>
<gene>
    <name evidence="2" type="ORF">LPB136_10835</name>
</gene>
<keyword evidence="1" id="KW-0732">Signal</keyword>
<dbReference type="AlphaFoldDB" id="A0A1L3JL20"/>
<dbReference type="STRING" id="1850252.LPB136_10835"/>
<dbReference type="Gene3D" id="2.40.160.20">
    <property type="match status" value="1"/>
</dbReference>
<dbReference type="KEGG" id="ten:LPB136_10835"/>
<evidence type="ECO:0000313" key="3">
    <source>
        <dbReference type="Proteomes" id="UP000181898"/>
    </source>
</evidence>
<name>A0A1L3JL20_9FLAO</name>
<accession>A0A1L3JL20</accession>
<feature type="chain" id="PRO_5012566470" description="Outer membrane protein beta-barrel domain-containing protein" evidence="1">
    <location>
        <begin position="19"/>
        <end position="189"/>
    </location>
</feature>
<dbReference type="InterPro" id="IPR011250">
    <property type="entry name" value="OMP/PagP_B-barrel"/>
</dbReference>
<keyword evidence="3" id="KW-1185">Reference proteome</keyword>
<dbReference type="EMBL" id="CP018155">
    <property type="protein sequence ID" value="APG65828.1"/>
    <property type="molecule type" value="Genomic_DNA"/>
</dbReference>
<evidence type="ECO:0000256" key="1">
    <source>
        <dbReference type="SAM" id="SignalP"/>
    </source>
</evidence>
<evidence type="ECO:0008006" key="4">
    <source>
        <dbReference type="Google" id="ProtNLM"/>
    </source>
</evidence>
<reference evidence="2 3" key="1">
    <citation type="submission" date="2016-11" db="EMBL/GenBank/DDBJ databases">
        <title>Tenacibaculum sp. LPB0136, isolated from marine environment.</title>
        <authorList>
            <person name="Kim E."/>
            <person name="Yi H."/>
        </authorList>
    </citation>
    <scope>NUCLEOTIDE SEQUENCE [LARGE SCALE GENOMIC DNA]</scope>
    <source>
        <strain evidence="2 3">LPB0136</strain>
    </source>
</reference>
<protein>
    <recommendedName>
        <fullName evidence="4">Outer membrane protein beta-barrel domain-containing protein</fullName>
    </recommendedName>
</protein>
<dbReference type="SUPFAM" id="SSF56925">
    <property type="entry name" value="OMPA-like"/>
    <property type="match status" value="1"/>
</dbReference>
<dbReference type="OrthoDB" id="1190694at2"/>
<sequence length="189" mass="21207">MNKTFLALFLLASFFVKAQDTKNTWQIGVSTSIVKFGESDASFIEDQYLFQIPRLNLTMPINERLSVDGALSFNTIDNFSLVQNSAKYISADFSLRYNIDQLFDNFYPYAFAGGSLVKSNLSMTPTLNIGAGSTYWFLENWGANGQLYYKYSFEGYESMRSHLQGTIGIVYNLGDSLFGGRGHSGKPCF</sequence>
<dbReference type="RefSeq" id="WP_072556352.1">
    <property type="nucleotide sequence ID" value="NZ_CP018155.1"/>
</dbReference>
<evidence type="ECO:0000313" key="2">
    <source>
        <dbReference type="EMBL" id="APG65828.1"/>
    </source>
</evidence>
<dbReference type="Proteomes" id="UP000181898">
    <property type="component" value="Chromosome"/>
</dbReference>
<proteinExistence type="predicted"/>